<feature type="transmembrane region" description="Helical" evidence="1">
    <location>
        <begin position="20"/>
        <end position="39"/>
    </location>
</feature>
<evidence type="ECO:0000313" key="2">
    <source>
        <dbReference type="EMBL" id="OJT05277.1"/>
    </source>
</evidence>
<proteinExistence type="predicted"/>
<keyword evidence="1" id="KW-1133">Transmembrane helix</keyword>
<sequence length="131" mass="14121">MSAPPTAAPLNPLALLPPVPSLDNTFGAFLIATFIGLMLNSRKGLTDRIQEDCFNSNSLNLSALKDRTGSTTAQTWSVPRLHRGSGQMRFPNVDVSTQSTGTMLGIRVDTERAVHADTESIETEHKGLEAK</sequence>
<reference evidence="2 3" key="1">
    <citation type="submission" date="2016-10" db="EMBL/GenBank/DDBJ databases">
        <title>Genome sequence of the basidiomycete white-rot fungus Trametes pubescens.</title>
        <authorList>
            <person name="Makela M.R."/>
            <person name="Granchi Z."/>
            <person name="Peng M."/>
            <person name="De Vries R.P."/>
            <person name="Grigoriev I."/>
            <person name="Riley R."/>
            <person name="Hilden K."/>
        </authorList>
    </citation>
    <scope>NUCLEOTIDE SEQUENCE [LARGE SCALE GENOMIC DNA]</scope>
    <source>
        <strain evidence="2 3">FBCC735</strain>
    </source>
</reference>
<keyword evidence="3" id="KW-1185">Reference proteome</keyword>
<dbReference type="AlphaFoldDB" id="A0A1M2VCM0"/>
<gene>
    <name evidence="2" type="ORF">TRAPUB_3941</name>
</gene>
<dbReference type="EMBL" id="MNAD01001474">
    <property type="protein sequence ID" value="OJT05277.1"/>
    <property type="molecule type" value="Genomic_DNA"/>
</dbReference>
<keyword evidence="1" id="KW-0472">Membrane</keyword>
<protein>
    <submittedName>
        <fullName evidence="2">Uncharacterized protein</fullName>
    </submittedName>
</protein>
<dbReference type="Proteomes" id="UP000184267">
    <property type="component" value="Unassembled WGS sequence"/>
</dbReference>
<name>A0A1M2VCM0_TRAPU</name>
<organism evidence="2 3">
    <name type="scientific">Trametes pubescens</name>
    <name type="common">White-rot fungus</name>
    <dbReference type="NCBI Taxonomy" id="154538"/>
    <lineage>
        <taxon>Eukaryota</taxon>
        <taxon>Fungi</taxon>
        <taxon>Dikarya</taxon>
        <taxon>Basidiomycota</taxon>
        <taxon>Agaricomycotina</taxon>
        <taxon>Agaricomycetes</taxon>
        <taxon>Polyporales</taxon>
        <taxon>Polyporaceae</taxon>
        <taxon>Trametes</taxon>
    </lineage>
</organism>
<evidence type="ECO:0000313" key="3">
    <source>
        <dbReference type="Proteomes" id="UP000184267"/>
    </source>
</evidence>
<accession>A0A1M2VCM0</accession>
<comment type="caution">
    <text evidence="2">The sequence shown here is derived from an EMBL/GenBank/DDBJ whole genome shotgun (WGS) entry which is preliminary data.</text>
</comment>
<keyword evidence="1" id="KW-0812">Transmembrane</keyword>
<evidence type="ECO:0000256" key="1">
    <source>
        <dbReference type="SAM" id="Phobius"/>
    </source>
</evidence>